<dbReference type="PANTHER" id="PTHR43180:SF31">
    <property type="entry name" value="CHAIN DEHYDROGENASE_REDUCTASE, PUTATIVE (AFU_ORTHOLOGUE AFUA_2G16570)-RELATED"/>
    <property type="match status" value="1"/>
</dbReference>
<reference evidence="4" key="1">
    <citation type="submission" date="2023-06" db="EMBL/GenBank/DDBJ databases">
        <title>Genome-scale phylogeny and comparative genomics of the fungal order Sordariales.</title>
        <authorList>
            <consortium name="Lawrence Berkeley National Laboratory"/>
            <person name="Hensen N."/>
            <person name="Bonometti L."/>
            <person name="Westerberg I."/>
            <person name="Brannstrom I.O."/>
            <person name="Guillou S."/>
            <person name="Cros-Aarteil S."/>
            <person name="Calhoun S."/>
            <person name="Haridas S."/>
            <person name="Kuo A."/>
            <person name="Mondo S."/>
            <person name="Pangilinan J."/>
            <person name="Riley R."/>
            <person name="LaButti K."/>
            <person name="Andreopoulos B."/>
            <person name="Lipzen A."/>
            <person name="Chen C."/>
            <person name="Yanf M."/>
            <person name="Daum C."/>
            <person name="Ng V."/>
            <person name="Clum A."/>
            <person name="Steindorff A."/>
            <person name="Ohm R."/>
            <person name="Martin F."/>
            <person name="Silar P."/>
            <person name="Natvig D."/>
            <person name="Lalanne C."/>
            <person name="Gautier V."/>
            <person name="Ament-velasquez S.L."/>
            <person name="Kruys A."/>
            <person name="Hutchinson M.I."/>
            <person name="Powell A.J."/>
            <person name="Barry K."/>
            <person name="Miller A.N."/>
            <person name="Grigoriev I.V."/>
            <person name="Debuchy R."/>
            <person name="Gladieux P."/>
            <person name="Thoren M.H."/>
            <person name="Johannesson H."/>
        </authorList>
    </citation>
    <scope>NUCLEOTIDE SEQUENCE</scope>
    <source>
        <strain evidence="4">SMH3187-1</strain>
    </source>
</reference>
<protein>
    <submittedName>
        <fullName evidence="4">Uncharacterized protein</fullName>
    </submittedName>
</protein>
<dbReference type="PANTHER" id="PTHR43180">
    <property type="entry name" value="3-OXOACYL-(ACYL-CARRIER-PROTEIN) REDUCTASE (AFU_ORTHOLOGUE AFUA_6G11210)"/>
    <property type="match status" value="1"/>
</dbReference>
<dbReference type="InterPro" id="IPR002347">
    <property type="entry name" value="SDR_fam"/>
</dbReference>
<dbReference type="AlphaFoldDB" id="A0AA40F7G6"/>
<accession>A0AA40F7G6</accession>
<gene>
    <name evidence="4" type="ORF">B0T18DRAFT_343004</name>
</gene>
<name>A0AA40F7G6_9PEZI</name>
<dbReference type="InterPro" id="IPR020904">
    <property type="entry name" value="Sc_DH/Rdtase_CS"/>
</dbReference>
<keyword evidence="2" id="KW-0521">NADP</keyword>
<dbReference type="EMBL" id="JAUKUD010000002">
    <property type="protein sequence ID" value="KAK0752599.1"/>
    <property type="molecule type" value="Genomic_DNA"/>
</dbReference>
<dbReference type="PROSITE" id="PS00061">
    <property type="entry name" value="ADH_SHORT"/>
    <property type="match status" value="1"/>
</dbReference>
<dbReference type="InterPro" id="IPR036291">
    <property type="entry name" value="NAD(P)-bd_dom_sf"/>
</dbReference>
<dbReference type="Proteomes" id="UP001172155">
    <property type="component" value="Unassembled WGS sequence"/>
</dbReference>
<keyword evidence="5" id="KW-1185">Reference proteome</keyword>
<evidence type="ECO:0000313" key="4">
    <source>
        <dbReference type="EMBL" id="KAK0752599.1"/>
    </source>
</evidence>
<evidence type="ECO:0000256" key="2">
    <source>
        <dbReference type="ARBA" id="ARBA00022857"/>
    </source>
</evidence>
<comment type="similarity">
    <text evidence="1">Belongs to the short-chain dehydrogenases/reductases (SDR) family.</text>
</comment>
<evidence type="ECO:0000313" key="5">
    <source>
        <dbReference type="Proteomes" id="UP001172155"/>
    </source>
</evidence>
<evidence type="ECO:0000256" key="1">
    <source>
        <dbReference type="ARBA" id="ARBA00006484"/>
    </source>
</evidence>
<proteinExistence type="inferred from homology"/>
<dbReference type="GO" id="GO:0016491">
    <property type="term" value="F:oxidoreductase activity"/>
    <property type="evidence" value="ECO:0007669"/>
    <property type="project" value="UniProtKB-KW"/>
</dbReference>
<dbReference type="PRINTS" id="PR00081">
    <property type="entry name" value="GDHRDH"/>
</dbReference>
<keyword evidence="3" id="KW-0560">Oxidoreductase</keyword>
<sequence length="322" mass="37036">MPLPRYEYTGPVDHTAVPDRTVCRDQSVIITGGANGIGEECVRQYVAAGAFVTFGDMNDRGFQIQDELNKTHGKDVCVFVKVDIRDWEQQKAMFETAKTKSPHNSVDVVIANAGISRSSGDSLWNLDDPHQEPTKPDLNIVRVNVDGTFYTWKLAVYYFRKQPDVPERDRCFIITGSMVAWIDSPGNWEYTATKYALRGFMRTVRRNSWEQGIRINYVAPCWIKSAIRTAEYEKWLEDRGIQFGEPVDCAGCMMRISCDKFVNGHSLMIVPRATAKEGFMDVDRDDHRDTEEDAFMKKTQRVQLEIIEDRWLDDYKVRVYKA</sequence>
<dbReference type="Gene3D" id="3.40.50.720">
    <property type="entry name" value="NAD(P)-binding Rossmann-like Domain"/>
    <property type="match status" value="1"/>
</dbReference>
<dbReference type="SUPFAM" id="SSF51735">
    <property type="entry name" value="NAD(P)-binding Rossmann-fold domains"/>
    <property type="match status" value="1"/>
</dbReference>
<dbReference type="Pfam" id="PF00106">
    <property type="entry name" value="adh_short"/>
    <property type="match status" value="1"/>
</dbReference>
<comment type="caution">
    <text evidence="4">The sequence shown here is derived from an EMBL/GenBank/DDBJ whole genome shotgun (WGS) entry which is preliminary data.</text>
</comment>
<evidence type="ECO:0000256" key="3">
    <source>
        <dbReference type="ARBA" id="ARBA00023002"/>
    </source>
</evidence>
<organism evidence="4 5">
    <name type="scientific">Schizothecium vesticola</name>
    <dbReference type="NCBI Taxonomy" id="314040"/>
    <lineage>
        <taxon>Eukaryota</taxon>
        <taxon>Fungi</taxon>
        <taxon>Dikarya</taxon>
        <taxon>Ascomycota</taxon>
        <taxon>Pezizomycotina</taxon>
        <taxon>Sordariomycetes</taxon>
        <taxon>Sordariomycetidae</taxon>
        <taxon>Sordariales</taxon>
        <taxon>Schizotheciaceae</taxon>
        <taxon>Schizothecium</taxon>
    </lineage>
</organism>